<organism evidence="3 4">
    <name type="scientific">Ditylenchus dipsaci</name>
    <dbReference type="NCBI Taxonomy" id="166011"/>
    <lineage>
        <taxon>Eukaryota</taxon>
        <taxon>Metazoa</taxon>
        <taxon>Ecdysozoa</taxon>
        <taxon>Nematoda</taxon>
        <taxon>Chromadorea</taxon>
        <taxon>Rhabditida</taxon>
        <taxon>Tylenchina</taxon>
        <taxon>Tylenchomorpha</taxon>
        <taxon>Sphaerularioidea</taxon>
        <taxon>Anguinidae</taxon>
        <taxon>Anguininae</taxon>
        <taxon>Ditylenchus</taxon>
    </lineage>
</organism>
<dbReference type="PANTHER" id="PTHR44144">
    <property type="entry name" value="DNAJ HOMOLOG SUBFAMILY C MEMBER 9"/>
    <property type="match status" value="1"/>
</dbReference>
<dbReference type="AlphaFoldDB" id="A0A915DEB9"/>
<dbReference type="CDD" id="cd06257">
    <property type="entry name" value="DnaJ"/>
    <property type="match status" value="1"/>
</dbReference>
<dbReference type="InterPro" id="IPR056453">
    <property type="entry name" value="HTH_DNAJC9"/>
</dbReference>
<dbReference type="GO" id="GO:0005737">
    <property type="term" value="C:cytoplasm"/>
    <property type="evidence" value="ECO:0007669"/>
    <property type="project" value="TreeGrafter"/>
</dbReference>
<keyword evidence="3" id="KW-1185">Reference proteome</keyword>
<evidence type="ECO:0000256" key="1">
    <source>
        <dbReference type="SAM" id="MobiDB-lite"/>
    </source>
</evidence>
<dbReference type="InterPro" id="IPR001623">
    <property type="entry name" value="DnaJ_domain"/>
</dbReference>
<protein>
    <submittedName>
        <fullName evidence="4">J domain-containing protein</fullName>
    </submittedName>
</protein>
<dbReference type="WBParaSite" id="jg18538">
    <property type="protein sequence ID" value="jg18538"/>
    <property type="gene ID" value="jg18538"/>
</dbReference>
<sequence>MAKVDYYEVLGIAEDANSDQIKRAYRKLALMYHPDKNDDPTAEDFFKSVGKAYYVLSDPAKKEAYDKFGDEGSEDALSGESGVDLANIWRSMFKKVTKEAIDEYIKNYRSSETEVEDIKNAYVKHKGNMNYILEEVIGADVENEDRICEIIQLLIDSGEVEPYKKFVTTSAPPARIKRQAKAKKEAVEAAEALEELSKKNGFEEGKGDLVSMLMLNKQKREAGLESLISNLERKYVDGKKKGKKRPKHQEENVDDEDELPTAKPPAHKRSMRRRKK</sequence>
<dbReference type="Pfam" id="PF23302">
    <property type="entry name" value="HTH_DNAJC9"/>
    <property type="match status" value="1"/>
</dbReference>
<dbReference type="Proteomes" id="UP000887574">
    <property type="component" value="Unplaced"/>
</dbReference>
<dbReference type="InterPro" id="IPR052594">
    <property type="entry name" value="J_domain-containing_protein"/>
</dbReference>
<name>A0A915DEB9_9BILA</name>
<accession>A0A915DEB9</accession>
<dbReference type="PRINTS" id="PR00625">
    <property type="entry name" value="JDOMAIN"/>
</dbReference>
<feature type="domain" description="J" evidence="2">
    <location>
        <begin position="5"/>
        <end position="69"/>
    </location>
</feature>
<feature type="compositionally biased region" description="Basic residues" evidence="1">
    <location>
        <begin position="265"/>
        <end position="276"/>
    </location>
</feature>
<evidence type="ECO:0000313" key="3">
    <source>
        <dbReference type="Proteomes" id="UP000887574"/>
    </source>
</evidence>
<dbReference type="GO" id="GO:0005634">
    <property type="term" value="C:nucleus"/>
    <property type="evidence" value="ECO:0007669"/>
    <property type="project" value="TreeGrafter"/>
</dbReference>
<dbReference type="InterPro" id="IPR036869">
    <property type="entry name" value="J_dom_sf"/>
</dbReference>
<dbReference type="SUPFAM" id="SSF46565">
    <property type="entry name" value="Chaperone J-domain"/>
    <property type="match status" value="1"/>
</dbReference>
<dbReference type="Gene3D" id="1.10.287.110">
    <property type="entry name" value="DnaJ domain"/>
    <property type="match status" value="1"/>
</dbReference>
<reference evidence="4" key="1">
    <citation type="submission" date="2022-11" db="UniProtKB">
        <authorList>
            <consortium name="WormBaseParasite"/>
        </authorList>
    </citation>
    <scope>IDENTIFICATION</scope>
</reference>
<evidence type="ECO:0000313" key="4">
    <source>
        <dbReference type="WBParaSite" id="jg18538"/>
    </source>
</evidence>
<dbReference type="SMART" id="SM00271">
    <property type="entry name" value="DnaJ"/>
    <property type="match status" value="1"/>
</dbReference>
<dbReference type="PROSITE" id="PS50076">
    <property type="entry name" value="DNAJ_2"/>
    <property type="match status" value="1"/>
</dbReference>
<dbReference type="GO" id="GO:0031072">
    <property type="term" value="F:heat shock protein binding"/>
    <property type="evidence" value="ECO:0007669"/>
    <property type="project" value="TreeGrafter"/>
</dbReference>
<proteinExistence type="predicted"/>
<evidence type="ECO:0000259" key="2">
    <source>
        <dbReference type="PROSITE" id="PS50076"/>
    </source>
</evidence>
<dbReference type="Pfam" id="PF00226">
    <property type="entry name" value="DnaJ"/>
    <property type="match status" value="1"/>
</dbReference>
<dbReference type="PANTHER" id="PTHR44144:SF1">
    <property type="entry name" value="DNAJ HOMOLOG SUBFAMILY C MEMBER 9"/>
    <property type="match status" value="1"/>
</dbReference>
<feature type="region of interest" description="Disordered" evidence="1">
    <location>
        <begin position="236"/>
        <end position="276"/>
    </location>
</feature>